<dbReference type="KEGG" id="cted:CTEST_00695"/>
<dbReference type="RefSeq" id="WP_144413183.1">
    <property type="nucleotide sequence ID" value="NZ_CP011545.1"/>
</dbReference>
<keyword evidence="1" id="KW-0472">Membrane</keyword>
<organism evidence="2 3">
    <name type="scientific">Corynebacterium testudinoris</name>
    <dbReference type="NCBI Taxonomy" id="136857"/>
    <lineage>
        <taxon>Bacteria</taxon>
        <taxon>Bacillati</taxon>
        <taxon>Actinomycetota</taxon>
        <taxon>Actinomycetes</taxon>
        <taxon>Mycobacteriales</taxon>
        <taxon>Corynebacteriaceae</taxon>
        <taxon>Corynebacterium</taxon>
    </lineage>
</organism>
<reference evidence="2 3" key="1">
    <citation type="journal article" date="2015" name="Genome Announc.">
        <title>Complete Genome Sequence of the Type Strain Corynebacterium testudinoris DSM 44614, Recovered from Necrotic Lesions in the Mouth of a Tortoise.</title>
        <authorList>
            <person name="Ruckert C."/>
            <person name="Kriete M."/>
            <person name="Jaenicke S."/>
            <person name="Winkler A."/>
            <person name="Tauch A."/>
        </authorList>
    </citation>
    <scope>NUCLEOTIDE SEQUENCE [LARGE SCALE GENOMIC DNA]</scope>
    <source>
        <strain evidence="2 3">DSM 44614</strain>
    </source>
</reference>
<dbReference type="EMBL" id="CP011545">
    <property type="protein sequence ID" value="AKK07609.1"/>
    <property type="molecule type" value="Genomic_DNA"/>
</dbReference>
<evidence type="ECO:0000313" key="3">
    <source>
        <dbReference type="Proteomes" id="UP000035540"/>
    </source>
</evidence>
<keyword evidence="1" id="KW-0812">Transmembrane</keyword>
<keyword evidence="3" id="KW-1185">Reference proteome</keyword>
<proteinExistence type="predicted"/>
<evidence type="ECO:0000313" key="2">
    <source>
        <dbReference type="EMBL" id="AKK07609.1"/>
    </source>
</evidence>
<keyword evidence="1" id="KW-1133">Transmembrane helix</keyword>
<name>A0A0G3H2L2_9CORY</name>
<protein>
    <submittedName>
        <fullName evidence="2">Uncharacterized protein</fullName>
    </submittedName>
</protein>
<dbReference type="STRING" id="136857.CTEST_00695"/>
<dbReference type="PATRIC" id="fig|136857.5.peg.138"/>
<evidence type="ECO:0000256" key="1">
    <source>
        <dbReference type="SAM" id="Phobius"/>
    </source>
</evidence>
<reference evidence="3" key="2">
    <citation type="submission" date="2015-05" db="EMBL/GenBank/DDBJ databases">
        <title>Complete genome sequence of Corynebacterium testudinoris DSM 44614, recovered from necrotic lesions in the mouth of a tortoise.</title>
        <authorList>
            <person name="Ruckert C."/>
            <person name="Albersmeier A."/>
            <person name="Winkler A."/>
            <person name="Tauch A."/>
        </authorList>
    </citation>
    <scope>NUCLEOTIDE SEQUENCE [LARGE SCALE GENOMIC DNA]</scope>
    <source>
        <strain evidence="3">DSM 44614</strain>
    </source>
</reference>
<sequence>MSSYRLKPAVSRYWWFALFGAAAIIMSIPLVLNHFVPKVERMEQVELRMTGVEWKIPLDMECLDNSDIINGDYWSCPEGNIQTIVVEGGTDPERTLRRMMRALTMFFPPEEAPVWEDGDARMLIDDRRGNVGISLEGSGEQENLTMVVVLPTGPDALPLVNEVWGELSGGMELPWFIEDEIYYLEPGTPWDVPAERVAL</sequence>
<gene>
    <name evidence="2" type="ORF">CTEST_00695</name>
</gene>
<dbReference type="AlphaFoldDB" id="A0A0G3H2L2"/>
<dbReference type="OrthoDB" id="4415963at2"/>
<feature type="transmembrane region" description="Helical" evidence="1">
    <location>
        <begin position="12"/>
        <end position="32"/>
    </location>
</feature>
<accession>A0A0G3H2L2</accession>
<dbReference type="Proteomes" id="UP000035540">
    <property type="component" value="Chromosome"/>
</dbReference>